<dbReference type="Proteomes" id="UP001066276">
    <property type="component" value="Chromosome 8"/>
</dbReference>
<dbReference type="EMBL" id="JANPWB010000012">
    <property type="protein sequence ID" value="KAJ1114129.1"/>
    <property type="molecule type" value="Genomic_DNA"/>
</dbReference>
<reference evidence="2" key="1">
    <citation type="journal article" date="2022" name="bioRxiv">
        <title>Sequencing and chromosome-scale assembly of the giantPleurodeles waltlgenome.</title>
        <authorList>
            <person name="Brown T."/>
            <person name="Elewa A."/>
            <person name="Iarovenko S."/>
            <person name="Subramanian E."/>
            <person name="Araus A.J."/>
            <person name="Petzold A."/>
            <person name="Susuki M."/>
            <person name="Suzuki K.-i.T."/>
            <person name="Hayashi T."/>
            <person name="Toyoda A."/>
            <person name="Oliveira C."/>
            <person name="Osipova E."/>
            <person name="Leigh N.D."/>
            <person name="Simon A."/>
            <person name="Yun M.H."/>
        </authorList>
    </citation>
    <scope>NUCLEOTIDE SEQUENCE</scope>
    <source>
        <strain evidence="2">20211129_DDA</strain>
        <tissue evidence="2">Liver</tissue>
    </source>
</reference>
<protein>
    <submittedName>
        <fullName evidence="2">Uncharacterized protein</fullName>
    </submittedName>
</protein>
<name>A0AAV7NG81_PLEWA</name>
<evidence type="ECO:0000256" key="1">
    <source>
        <dbReference type="SAM" id="MobiDB-lite"/>
    </source>
</evidence>
<keyword evidence="3" id="KW-1185">Reference proteome</keyword>
<feature type="region of interest" description="Disordered" evidence="1">
    <location>
        <begin position="57"/>
        <end position="81"/>
    </location>
</feature>
<comment type="caution">
    <text evidence="2">The sequence shown here is derived from an EMBL/GenBank/DDBJ whole genome shotgun (WGS) entry which is preliminary data.</text>
</comment>
<gene>
    <name evidence="2" type="ORF">NDU88_002368</name>
</gene>
<accession>A0AAV7NG81</accession>
<proteinExistence type="predicted"/>
<evidence type="ECO:0000313" key="3">
    <source>
        <dbReference type="Proteomes" id="UP001066276"/>
    </source>
</evidence>
<dbReference type="AlphaFoldDB" id="A0AAV7NG81"/>
<evidence type="ECO:0000313" key="2">
    <source>
        <dbReference type="EMBL" id="KAJ1114129.1"/>
    </source>
</evidence>
<organism evidence="2 3">
    <name type="scientific">Pleurodeles waltl</name>
    <name type="common">Iberian ribbed newt</name>
    <dbReference type="NCBI Taxonomy" id="8319"/>
    <lineage>
        <taxon>Eukaryota</taxon>
        <taxon>Metazoa</taxon>
        <taxon>Chordata</taxon>
        <taxon>Craniata</taxon>
        <taxon>Vertebrata</taxon>
        <taxon>Euteleostomi</taxon>
        <taxon>Amphibia</taxon>
        <taxon>Batrachia</taxon>
        <taxon>Caudata</taxon>
        <taxon>Salamandroidea</taxon>
        <taxon>Salamandridae</taxon>
        <taxon>Pleurodelinae</taxon>
        <taxon>Pleurodeles</taxon>
    </lineage>
</organism>
<sequence>MKRRLRRARTRVTFPGGPSDFFAGWGAGETDAEDWVRVDRLDADLCPRVRALIARGERGSAEAAPGQREVPRARESAGGPVRQLHRAAGPLPWCISRLLLLGPPGFLPPCGWGTCLDLMVLGTPGWCVLLPGPGLDGLEACRERA</sequence>